<sequence>MSLNEIKNEHERLAILIALDALGYKENDSTIQDVCAKYGNDMSRDRIKTQLAWLQEQGAVNTETVGNYTIATLTSRGQDIAKGRAFVPGIKRPSA</sequence>
<evidence type="ECO:0000313" key="1">
    <source>
        <dbReference type="EMBL" id="GGA95857.1"/>
    </source>
</evidence>
<evidence type="ECO:0000313" key="2">
    <source>
        <dbReference type="Proteomes" id="UP000651977"/>
    </source>
</evidence>
<gene>
    <name evidence="1" type="primary">gp26</name>
    <name evidence="1" type="ORF">GCM10007414_05880</name>
</gene>
<keyword evidence="2" id="KW-1185">Reference proteome</keyword>
<proteinExistence type="predicted"/>
<dbReference type="Proteomes" id="UP000651977">
    <property type="component" value="Unassembled WGS sequence"/>
</dbReference>
<dbReference type="RefSeq" id="WP_055732893.1">
    <property type="nucleotide sequence ID" value="NZ_BMDY01000003.1"/>
</dbReference>
<accession>A0ABQ1HXM2</accession>
<name>A0ABQ1HXM2_9ALTE</name>
<dbReference type="InterPro" id="IPR036390">
    <property type="entry name" value="WH_DNA-bd_sf"/>
</dbReference>
<dbReference type="SUPFAM" id="SSF46785">
    <property type="entry name" value="Winged helix' DNA-binding domain"/>
    <property type="match status" value="1"/>
</dbReference>
<protein>
    <submittedName>
        <fullName evidence="1">Phage protein</fullName>
    </submittedName>
</protein>
<dbReference type="EMBL" id="BMDY01000003">
    <property type="protein sequence ID" value="GGA95857.1"/>
    <property type="molecule type" value="Genomic_DNA"/>
</dbReference>
<comment type="caution">
    <text evidence="1">The sequence shown here is derived from an EMBL/GenBank/DDBJ whole genome shotgun (WGS) entry which is preliminary data.</text>
</comment>
<organism evidence="1 2">
    <name type="scientific">Agarivorans gilvus</name>
    <dbReference type="NCBI Taxonomy" id="680279"/>
    <lineage>
        <taxon>Bacteria</taxon>
        <taxon>Pseudomonadati</taxon>
        <taxon>Pseudomonadota</taxon>
        <taxon>Gammaproteobacteria</taxon>
        <taxon>Alteromonadales</taxon>
        <taxon>Alteromonadaceae</taxon>
        <taxon>Agarivorans</taxon>
    </lineage>
</organism>
<reference evidence="2" key="1">
    <citation type="journal article" date="2019" name="Int. J. Syst. Evol. Microbiol.">
        <title>The Global Catalogue of Microorganisms (GCM) 10K type strain sequencing project: providing services to taxonomists for standard genome sequencing and annotation.</title>
        <authorList>
            <consortium name="The Broad Institute Genomics Platform"/>
            <consortium name="The Broad Institute Genome Sequencing Center for Infectious Disease"/>
            <person name="Wu L."/>
            <person name="Ma J."/>
        </authorList>
    </citation>
    <scope>NUCLEOTIDE SEQUENCE [LARGE SCALE GENOMIC DNA]</scope>
    <source>
        <strain evidence="2">CGMCC 1.10131</strain>
    </source>
</reference>